<dbReference type="InterPro" id="IPR007967">
    <property type="entry name" value="GSKIP_dom"/>
</dbReference>
<dbReference type="RefSeq" id="XP_066071310.1">
    <property type="nucleotide sequence ID" value="XM_066215213.1"/>
</dbReference>
<dbReference type="EMBL" id="CP143790">
    <property type="protein sequence ID" value="WVN90610.1"/>
    <property type="molecule type" value="Genomic_DNA"/>
</dbReference>
<dbReference type="GeneID" id="91090060"/>
<gene>
    <name evidence="2" type="ORF">L203_105851</name>
</gene>
<name>A0AAJ8M2X5_9TREE</name>
<reference evidence="2" key="3">
    <citation type="submission" date="2024-01" db="EMBL/GenBank/DDBJ databases">
        <authorList>
            <person name="Coelho M.A."/>
            <person name="David-Palma M."/>
            <person name="Shea T."/>
            <person name="Sun S."/>
            <person name="Cuomo C.A."/>
            <person name="Heitman J."/>
        </authorList>
    </citation>
    <scope>NUCLEOTIDE SEQUENCE</scope>
    <source>
        <strain evidence="2">CBS 7841</strain>
    </source>
</reference>
<evidence type="ECO:0000259" key="1">
    <source>
        <dbReference type="Pfam" id="PF05303"/>
    </source>
</evidence>
<keyword evidence="3" id="KW-1185">Reference proteome</keyword>
<sequence>MSDLSSQNILLNPLSEIVQALQTNSFGILPEPHSQPLVDQTFPIAKEDMEKVKQVMSQTQGHRLVENQNIIGKCKVGLLDKTVLVIRLDQSGWNLESIENNEKIQDKLGNTYESLETLLIDVSPEYVEAMNKEIWKRFEGHAQLAESEE</sequence>
<protein>
    <recommendedName>
        <fullName evidence="1">GSKIP domain-containing protein</fullName>
    </recommendedName>
</protein>
<dbReference type="Pfam" id="PF05303">
    <property type="entry name" value="GSKIP_dom"/>
    <property type="match status" value="1"/>
</dbReference>
<dbReference type="KEGG" id="cdep:91090060"/>
<evidence type="ECO:0000313" key="2">
    <source>
        <dbReference type="EMBL" id="WVN90610.1"/>
    </source>
</evidence>
<dbReference type="InterPro" id="IPR023231">
    <property type="entry name" value="GSKIP_dom_sf"/>
</dbReference>
<dbReference type="AlphaFoldDB" id="A0AAJ8M2X5"/>
<accession>A0AAJ8M2X5</accession>
<evidence type="ECO:0000313" key="3">
    <source>
        <dbReference type="Proteomes" id="UP000094043"/>
    </source>
</evidence>
<dbReference type="SUPFAM" id="SSF103107">
    <property type="entry name" value="Hypothetical protein c14orf129, hspc210"/>
    <property type="match status" value="1"/>
</dbReference>
<dbReference type="Gene3D" id="3.30.2280.10">
    <property type="entry name" value="Hypothetical protein (hspc210)"/>
    <property type="match status" value="1"/>
</dbReference>
<reference evidence="2" key="1">
    <citation type="submission" date="2016-06" db="EMBL/GenBank/DDBJ databases">
        <authorList>
            <person name="Cuomo C."/>
            <person name="Litvintseva A."/>
            <person name="Heitman J."/>
            <person name="Chen Y."/>
            <person name="Sun S."/>
            <person name="Springer D."/>
            <person name="Dromer F."/>
            <person name="Young S."/>
            <person name="Zeng Q."/>
            <person name="Chapman S."/>
            <person name="Gujja S."/>
            <person name="Saif S."/>
            <person name="Birren B."/>
        </authorList>
    </citation>
    <scope>NUCLEOTIDE SEQUENCE</scope>
    <source>
        <strain evidence="2">CBS 7841</strain>
    </source>
</reference>
<dbReference type="Proteomes" id="UP000094043">
    <property type="component" value="Chromosome 7"/>
</dbReference>
<reference evidence="2" key="2">
    <citation type="journal article" date="2022" name="Elife">
        <title>Obligate sexual reproduction of a homothallic fungus closely related to the Cryptococcus pathogenic species complex.</title>
        <authorList>
            <person name="Passer A.R."/>
            <person name="Clancey S.A."/>
            <person name="Shea T."/>
            <person name="David-Palma M."/>
            <person name="Averette A.F."/>
            <person name="Boekhout T."/>
            <person name="Porcel B.M."/>
            <person name="Nowrousian M."/>
            <person name="Cuomo C.A."/>
            <person name="Sun S."/>
            <person name="Heitman J."/>
            <person name="Coelho M.A."/>
        </authorList>
    </citation>
    <scope>NUCLEOTIDE SEQUENCE</scope>
    <source>
        <strain evidence="2">CBS 7841</strain>
    </source>
</reference>
<proteinExistence type="predicted"/>
<feature type="domain" description="GSKIP" evidence="1">
    <location>
        <begin position="73"/>
        <end position="139"/>
    </location>
</feature>
<organism evidence="2 3">
    <name type="scientific">Cryptococcus depauperatus CBS 7841</name>
    <dbReference type="NCBI Taxonomy" id="1295531"/>
    <lineage>
        <taxon>Eukaryota</taxon>
        <taxon>Fungi</taxon>
        <taxon>Dikarya</taxon>
        <taxon>Basidiomycota</taxon>
        <taxon>Agaricomycotina</taxon>
        <taxon>Tremellomycetes</taxon>
        <taxon>Tremellales</taxon>
        <taxon>Cryptococcaceae</taxon>
        <taxon>Cryptococcus</taxon>
    </lineage>
</organism>